<dbReference type="Pfam" id="PF00990">
    <property type="entry name" value="GGDEF"/>
    <property type="match status" value="1"/>
</dbReference>
<keyword evidence="3" id="KW-1003">Cell membrane</keyword>
<evidence type="ECO:0000313" key="9">
    <source>
        <dbReference type="EMBL" id="GAP14505.1"/>
    </source>
</evidence>
<dbReference type="RefSeq" id="WP_075073758.1">
    <property type="nucleotide sequence ID" value="NZ_DF967972.1"/>
</dbReference>
<evidence type="ECO:0000256" key="4">
    <source>
        <dbReference type="ARBA" id="ARBA00022692"/>
    </source>
</evidence>
<proteinExistence type="inferred from homology"/>
<comment type="subcellular location">
    <subcellularLocation>
        <location evidence="1">Cell membrane</location>
        <topology evidence="1">Multi-pass membrane protein</topology>
    </subcellularLocation>
</comment>
<dbReference type="PANTHER" id="PTHR32309">
    <property type="entry name" value="TYROSINE-PROTEIN KINASE"/>
    <property type="match status" value="1"/>
</dbReference>
<organism evidence="9">
    <name type="scientific">Longilinea arvoryzae</name>
    <dbReference type="NCBI Taxonomy" id="360412"/>
    <lineage>
        <taxon>Bacteria</taxon>
        <taxon>Bacillati</taxon>
        <taxon>Chloroflexota</taxon>
        <taxon>Anaerolineae</taxon>
        <taxon>Anaerolineales</taxon>
        <taxon>Anaerolineaceae</taxon>
        <taxon>Longilinea</taxon>
    </lineage>
</organism>
<dbReference type="SMART" id="SM00267">
    <property type="entry name" value="GGDEF"/>
    <property type="match status" value="1"/>
</dbReference>
<keyword evidence="5 7" id="KW-1133">Transmembrane helix</keyword>
<dbReference type="CDD" id="cd01949">
    <property type="entry name" value="GGDEF"/>
    <property type="match status" value="1"/>
</dbReference>
<dbReference type="InterPro" id="IPR000160">
    <property type="entry name" value="GGDEF_dom"/>
</dbReference>
<comment type="similarity">
    <text evidence="2">Belongs to the CpsC/CapA family.</text>
</comment>
<evidence type="ECO:0000259" key="8">
    <source>
        <dbReference type="PROSITE" id="PS50887"/>
    </source>
</evidence>
<gene>
    <name evidence="9" type="ORF">LARV_02276</name>
</gene>
<feature type="transmembrane region" description="Helical" evidence="7">
    <location>
        <begin position="12"/>
        <end position="34"/>
    </location>
</feature>
<dbReference type="EMBL" id="DF967972">
    <property type="protein sequence ID" value="GAP14505.1"/>
    <property type="molecule type" value="Genomic_DNA"/>
</dbReference>
<evidence type="ECO:0000256" key="1">
    <source>
        <dbReference type="ARBA" id="ARBA00004651"/>
    </source>
</evidence>
<dbReference type="OrthoDB" id="144677at2"/>
<keyword evidence="6 7" id="KW-0472">Membrane</keyword>
<dbReference type="STRING" id="360412.LARV_02276"/>
<evidence type="ECO:0000256" key="6">
    <source>
        <dbReference type="ARBA" id="ARBA00023136"/>
    </source>
</evidence>
<protein>
    <submittedName>
        <fullName evidence="9">Protein containg diguanylate cyclase (GGDEF) domain</fullName>
    </submittedName>
</protein>
<keyword evidence="10" id="KW-1185">Reference proteome</keyword>
<name>A0A0S7BG59_9CHLR</name>
<evidence type="ECO:0000256" key="2">
    <source>
        <dbReference type="ARBA" id="ARBA00006683"/>
    </source>
</evidence>
<dbReference type="GO" id="GO:0004713">
    <property type="term" value="F:protein tyrosine kinase activity"/>
    <property type="evidence" value="ECO:0007669"/>
    <property type="project" value="TreeGrafter"/>
</dbReference>
<dbReference type="Pfam" id="PF02706">
    <property type="entry name" value="Wzz"/>
    <property type="match status" value="1"/>
</dbReference>
<feature type="domain" description="GGDEF" evidence="8">
    <location>
        <begin position="233"/>
        <end position="356"/>
    </location>
</feature>
<evidence type="ECO:0000256" key="5">
    <source>
        <dbReference type="ARBA" id="ARBA00022989"/>
    </source>
</evidence>
<dbReference type="AlphaFoldDB" id="A0A0S7BG59"/>
<accession>A0A0S7BG59</accession>
<dbReference type="SUPFAM" id="SSF55073">
    <property type="entry name" value="Nucleotide cyclase"/>
    <property type="match status" value="1"/>
</dbReference>
<dbReference type="InterPro" id="IPR029787">
    <property type="entry name" value="Nucleotide_cyclase"/>
</dbReference>
<dbReference type="InterPro" id="IPR043128">
    <property type="entry name" value="Rev_trsase/Diguanyl_cyclase"/>
</dbReference>
<evidence type="ECO:0000256" key="3">
    <source>
        <dbReference type="ARBA" id="ARBA00022475"/>
    </source>
</evidence>
<evidence type="ECO:0000256" key="7">
    <source>
        <dbReference type="SAM" id="Phobius"/>
    </source>
</evidence>
<sequence>MELKLYLRMIKRGWWIILLTILIATNVALISAYFTPPIYQAYARFSVSPSANLVGSDQDVLNSLEALDKRSIIQTYAEFLNSQSIYEETVKNMGLNPADLTQFTRSTVVLPDANILDLTFEGPDATLVAMLANNTGQTAINHIQQLYKVYDINPLDPAVVPTVPIKPLPLRDAGVAAVLGLVLGLALAIVSEQVRIPLESYRLKASLDPVSNVFTRRYIQHRLGELHSREATEKYSLGLIRLNGLSDLIDTLPANVIQQLLRQVTAIFKKELRGNDMIGRWDDTTFAIVLPKTSEEAAARTMERIRTTLCAPIELVNYGETIQVSPTVSVSSFHDGESAHYVAEQAEFALERSGAH</sequence>
<dbReference type="NCBIfam" id="TIGR00254">
    <property type="entry name" value="GGDEF"/>
    <property type="match status" value="1"/>
</dbReference>
<dbReference type="Gene3D" id="3.30.70.270">
    <property type="match status" value="1"/>
</dbReference>
<dbReference type="Proteomes" id="UP000055060">
    <property type="component" value="Unassembled WGS sequence"/>
</dbReference>
<dbReference type="PROSITE" id="PS50887">
    <property type="entry name" value="GGDEF"/>
    <property type="match status" value="1"/>
</dbReference>
<dbReference type="GO" id="GO:0005886">
    <property type="term" value="C:plasma membrane"/>
    <property type="evidence" value="ECO:0007669"/>
    <property type="project" value="UniProtKB-SubCell"/>
</dbReference>
<dbReference type="InterPro" id="IPR050445">
    <property type="entry name" value="Bact_polysacc_biosynth/exp"/>
</dbReference>
<dbReference type="InterPro" id="IPR003856">
    <property type="entry name" value="LPS_length_determ_N"/>
</dbReference>
<dbReference type="PANTHER" id="PTHR32309:SF13">
    <property type="entry name" value="FERRIC ENTEROBACTIN TRANSPORT PROTEIN FEPE"/>
    <property type="match status" value="1"/>
</dbReference>
<keyword evidence="4 7" id="KW-0812">Transmembrane</keyword>
<evidence type="ECO:0000313" key="10">
    <source>
        <dbReference type="Proteomes" id="UP000055060"/>
    </source>
</evidence>
<reference evidence="9" key="1">
    <citation type="submission" date="2015-07" db="EMBL/GenBank/DDBJ databases">
        <title>Draft Genome Sequences of Anaerolinea thermolimosa IMO-1, Bellilinea caldifistulae GOMI-1, Leptolinea tardivitalis YMTK-2, Levilinea saccharolytica KIBI-1,Longilinea arvoryzae KOME-1, Previously Described as Members of the Anaerolineaceae (Chloroflexi).</title>
        <authorList>
            <person name="Sekiguchi Y."/>
            <person name="Ohashi A."/>
            <person name="Matsuura N."/>
            <person name="Tourlousse M.D."/>
        </authorList>
    </citation>
    <scope>NUCLEOTIDE SEQUENCE [LARGE SCALE GENOMIC DNA]</scope>
    <source>
        <strain evidence="9">KOME-1</strain>
    </source>
</reference>